<evidence type="ECO:0000259" key="1">
    <source>
        <dbReference type="Pfam" id="PF04717"/>
    </source>
</evidence>
<dbReference type="InterPro" id="IPR037026">
    <property type="entry name" value="Vgr_OB-fold_dom_sf"/>
</dbReference>
<feature type="domain" description="Gp5/Type VI secretion system Vgr protein OB-fold" evidence="1">
    <location>
        <begin position="474"/>
        <end position="544"/>
    </location>
</feature>
<comment type="caution">
    <text evidence="2">The sequence shown here is derived from an EMBL/GenBank/DDBJ whole genome shotgun (WGS) entry which is preliminary data.</text>
</comment>
<gene>
    <name evidence="2" type="ORF">JOM49_004263</name>
</gene>
<dbReference type="SUPFAM" id="SSF69279">
    <property type="entry name" value="Phage tail proteins"/>
    <property type="match status" value="1"/>
</dbReference>
<dbReference type="Pfam" id="PF04717">
    <property type="entry name" value="Phage_base_V"/>
    <property type="match status" value="1"/>
</dbReference>
<dbReference type="Proteomes" id="UP000741013">
    <property type="component" value="Unassembled WGS sequence"/>
</dbReference>
<dbReference type="EMBL" id="JAGGMS010000001">
    <property type="protein sequence ID" value="MBP2182737.1"/>
    <property type="molecule type" value="Genomic_DNA"/>
</dbReference>
<dbReference type="Gene3D" id="2.40.50.230">
    <property type="entry name" value="Gp5 N-terminal domain"/>
    <property type="match status" value="1"/>
</dbReference>
<dbReference type="SUPFAM" id="SSF69255">
    <property type="entry name" value="gp5 N-terminal domain-like"/>
    <property type="match status" value="1"/>
</dbReference>
<dbReference type="InterPro" id="IPR006531">
    <property type="entry name" value="Gp5/Vgr_OB"/>
</dbReference>
<dbReference type="RefSeq" id="WP_209666005.1">
    <property type="nucleotide sequence ID" value="NZ_JAGGMS010000001.1"/>
</dbReference>
<sequence length="793" mass="79836">MISENPIANAEPTIRPTVFFGGTPLPPAIDGRLLRAVVDNDVNLPGMFELVFLDTDGRLVSSAGVRIGTEVAIAAGAAGSTGAPGVSAPLIVGEITAIEGVIDGMTCKTLLRGYTAAHRLQRARRSRSFLNVTDADVARQLAAEAGLALGTVVATSTTHAYLPQVNQTDWEFLTARALEIGYQVEVTNARFHFRPLVESSTSAGGGLGGKLRSGLANALNSAATATVSFPETLLSFRPRVTAGNLTPDVEVRVWDPMARQAFAENASTPSGTGPNANALGTQFTPTGAGAVTAGLSAVADAVGSGDLGGVNRGVELAGSQAGRAFSAETGALGDVAGSLLGSPIGYLGPPPSPTARVTVDQPFAGATEMATSGPLAAGAVGVAVGGTFAEAEGTAKGDPAIQPGTQLTVRDVPPTFAGRWRVSRARHIFDDSQHGYRTVFSVHGRQDRTMLGLASKSGSRGPTRRSTLDGVVCGVVSDCADPLGKGRVKVTLPWLAPDFETDWAPNVQFCSGPRGGAMFMPEVGDEVLLSFEFGDARRPYVLGAMMNNFTGWSVAAAGPIFAGGLAGLGAAGAAVAGQVAGAAIGGSLAGPAGSVVGGAIGSQLATDAANDAQQSIAGSVLTPGMLSEVHHRGIVSHTGNTLVFYDVPSPLQAPTATELTAPLAQVTAETGVDLTADGGGGTGAAPKQPVVPPLASAVRLGSQQGEVGVTVDQVNCGVNITAGPVLGVSSVPLPNVNITALNGFVNIGAGPTGTMMIDGGANLMIRSTTAITLQAPTINLLGLPLVNGVPIPL</sequence>
<keyword evidence="3" id="KW-1185">Reference proteome</keyword>
<protein>
    <recommendedName>
        <fullName evidence="1">Gp5/Type VI secretion system Vgr protein OB-fold domain-containing protein</fullName>
    </recommendedName>
</protein>
<accession>A0ABS4PTH4</accession>
<proteinExistence type="predicted"/>
<reference evidence="2 3" key="1">
    <citation type="submission" date="2021-03" db="EMBL/GenBank/DDBJ databases">
        <title>Sequencing the genomes of 1000 actinobacteria strains.</title>
        <authorList>
            <person name="Klenk H.-P."/>
        </authorList>
    </citation>
    <scope>NUCLEOTIDE SEQUENCE [LARGE SCALE GENOMIC DNA]</scope>
    <source>
        <strain evidence="2 3">DSM 45510</strain>
    </source>
</reference>
<evidence type="ECO:0000313" key="3">
    <source>
        <dbReference type="Proteomes" id="UP000741013"/>
    </source>
</evidence>
<name>A0ABS4PTH4_9PSEU</name>
<evidence type="ECO:0000313" key="2">
    <source>
        <dbReference type="EMBL" id="MBP2182737.1"/>
    </source>
</evidence>
<organism evidence="2 3">
    <name type="scientific">Amycolatopsis magusensis</name>
    <dbReference type="NCBI Taxonomy" id="882444"/>
    <lineage>
        <taxon>Bacteria</taxon>
        <taxon>Bacillati</taxon>
        <taxon>Actinomycetota</taxon>
        <taxon>Actinomycetes</taxon>
        <taxon>Pseudonocardiales</taxon>
        <taxon>Pseudonocardiaceae</taxon>
        <taxon>Amycolatopsis</taxon>
    </lineage>
</organism>